<dbReference type="OrthoDB" id="119028at2759"/>
<name>A0A814MPU2_9BILA</name>
<protein>
    <recommendedName>
        <fullName evidence="3">MULE transposase domain-containing protein</fullName>
    </recommendedName>
</protein>
<comment type="caution">
    <text evidence="1">The sequence shown here is derived from an EMBL/GenBank/DDBJ whole genome shotgun (WGS) entry which is preliminary data.</text>
</comment>
<dbReference type="Proteomes" id="UP000663879">
    <property type="component" value="Unassembled WGS sequence"/>
</dbReference>
<dbReference type="AlphaFoldDB" id="A0A814MPU2"/>
<feature type="non-terminal residue" evidence="1">
    <location>
        <position position="1"/>
    </location>
</feature>
<dbReference type="EMBL" id="CAJNOC010006634">
    <property type="protein sequence ID" value="CAF1082135.1"/>
    <property type="molecule type" value="Genomic_DNA"/>
</dbReference>
<evidence type="ECO:0008006" key="3">
    <source>
        <dbReference type="Google" id="ProtNLM"/>
    </source>
</evidence>
<organism evidence="1 2">
    <name type="scientific">Brachionus calyciflorus</name>
    <dbReference type="NCBI Taxonomy" id="104777"/>
    <lineage>
        <taxon>Eukaryota</taxon>
        <taxon>Metazoa</taxon>
        <taxon>Spiralia</taxon>
        <taxon>Gnathifera</taxon>
        <taxon>Rotifera</taxon>
        <taxon>Eurotatoria</taxon>
        <taxon>Monogononta</taxon>
        <taxon>Pseudotrocha</taxon>
        <taxon>Ploima</taxon>
        <taxon>Brachionidae</taxon>
        <taxon>Brachionus</taxon>
    </lineage>
</organism>
<keyword evidence="2" id="KW-1185">Reference proteome</keyword>
<reference evidence="1" key="1">
    <citation type="submission" date="2021-02" db="EMBL/GenBank/DDBJ databases">
        <authorList>
            <person name="Nowell W R."/>
        </authorList>
    </citation>
    <scope>NUCLEOTIDE SEQUENCE</scope>
    <source>
        <strain evidence="1">Ploen Becks lab</strain>
    </source>
</reference>
<evidence type="ECO:0000313" key="2">
    <source>
        <dbReference type="Proteomes" id="UP000663879"/>
    </source>
</evidence>
<sequence length="143" mass="16511">GLYDVRIPLPTHDQIKSIKYGSTYKMDELNELGPVQEFIESRTISTKSDLDQLQPTQAFAFSCEIKTASEQNHCFMFFTSKKLLNNILNIRDGFPDIYHIDCTYKINNNRFPLIAFDKSDVSGQFHLISLAITSHEQEDIRNM</sequence>
<gene>
    <name evidence="1" type="ORF">OXX778_LOCUS20242</name>
</gene>
<accession>A0A814MPU2</accession>
<proteinExistence type="predicted"/>
<evidence type="ECO:0000313" key="1">
    <source>
        <dbReference type="EMBL" id="CAF1082135.1"/>
    </source>
</evidence>